<dbReference type="EMBL" id="NTFS01000030">
    <property type="protein sequence ID" value="PAX59925.1"/>
    <property type="molecule type" value="Genomic_DNA"/>
</dbReference>
<evidence type="ECO:0000259" key="1">
    <source>
        <dbReference type="Pfam" id="PF18480"/>
    </source>
</evidence>
<keyword evidence="3" id="KW-1185">Reference proteome</keyword>
<protein>
    <recommendedName>
        <fullName evidence="1">DUF5615 domain-containing protein</fullName>
    </recommendedName>
</protein>
<sequence length="114" mass="12867">MARLLADEQFPRHAVELLRTFGHDVLTIQEAGKAGISDDMVLDFATLENRAVLTINRRDFFKLHKIKPDHAGIIACKDDLVWNRLATNINTVIFPESTLTGKVFRVNRFSSTTA</sequence>
<reference evidence="2 3" key="1">
    <citation type="submission" date="2017-08" db="EMBL/GenBank/DDBJ databases">
        <title>Draft genome sequence of filamentous cyanobacterium Calothrix elsteri CCALA 953.</title>
        <authorList>
            <person name="Gagunashvili A.N."/>
            <person name="Elster J."/>
            <person name="Andresson O.S."/>
        </authorList>
    </citation>
    <scope>NUCLEOTIDE SEQUENCE [LARGE SCALE GENOMIC DNA]</scope>
    <source>
        <strain evidence="2 3">CCALA 953</strain>
    </source>
</reference>
<proteinExistence type="predicted"/>
<name>A0A2A2TNC2_9CYAN</name>
<dbReference type="RefSeq" id="WP_095720575.1">
    <property type="nucleotide sequence ID" value="NZ_NTFS01000030.1"/>
</dbReference>
<dbReference type="OrthoDB" id="3216372at2"/>
<dbReference type="Pfam" id="PF18480">
    <property type="entry name" value="DUF5615"/>
    <property type="match status" value="1"/>
</dbReference>
<feature type="domain" description="DUF5615" evidence="1">
    <location>
        <begin position="3"/>
        <end position="107"/>
    </location>
</feature>
<organism evidence="2 3">
    <name type="scientific">Brunnivagina elsteri CCALA 953</name>
    <dbReference type="NCBI Taxonomy" id="987040"/>
    <lineage>
        <taxon>Bacteria</taxon>
        <taxon>Bacillati</taxon>
        <taxon>Cyanobacteriota</taxon>
        <taxon>Cyanophyceae</taxon>
        <taxon>Nostocales</taxon>
        <taxon>Calotrichaceae</taxon>
        <taxon>Brunnivagina</taxon>
    </lineage>
</organism>
<accession>A0A2A2TNC2</accession>
<dbReference type="Proteomes" id="UP000218238">
    <property type="component" value="Unassembled WGS sequence"/>
</dbReference>
<evidence type="ECO:0000313" key="2">
    <source>
        <dbReference type="EMBL" id="PAX59925.1"/>
    </source>
</evidence>
<dbReference type="AlphaFoldDB" id="A0A2A2TNC2"/>
<gene>
    <name evidence="2" type="ORF">CK510_04620</name>
</gene>
<comment type="caution">
    <text evidence="2">The sequence shown here is derived from an EMBL/GenBank/DDBJ whole genome shotgun (WGS) entry which is preliminary data.</text>
</comment>
<dbReference type="InterPro" id="IPR041049">
    <property type="entry name" value="DUF5615"/>
</dbReference>
<evidence type="ECO:0000313" key="3">
    <source>
        <dbReference type="Proteomes" id="UP000218238"/>
    </source>
</evidence>